<proteinExistence type="predicted"/>
<evidence type="ECO:0000313" key="4">
    <source>
        <dbReference type="Proteomes" id="UP000076234"/>
    </source>
</evidence>
<feature type="signal peptide" evidence="1">
    <location>
        <begin position="1"/>
        <end position="44"/>
    </location>
</feature>
<dbReference type="NCBIfam" id="NF035944">
    <property type="entry name" value="PEPxxWA-CTERM"/>
    <property type="match status" value="1"/>
</dbReference>
<reference evidence="4" key="1">
    <citation type="submission" date="2015-11" db="EMBL/GenBank/DDBJ databases">
        <title>Complete genome sequence of a polyethylene glycol-degrading strain Sphingopyxis terrae strain 203-1 (NBRC 15098).</title>
        <authorList>
            <person name="Yoshiyuki O."/>
            <person name="Shouta N."/>
            <person name="Nagata Y."/>
            <person name="Numata M."/>
            <person name="Tsuchikane K."/>
            <person name="Hosoyama A."/>
            <person name="Yamazoe A."/>
            <person name="Tsuda M."/>
            <person name="Fujita N."/>
            <person name="Kawai F."/>
        </authorList>
    </citation>
    <scope>NUCLEOTIDE SEQUENCE [LARGE SCALE GENOMIC DNA]</scope>
    <source>
        <strain evidence="4">203-1</strain>
    </source>
</reference>
<dbReference type="Proteomes" id="UP000076234">
    <property type="component" value="Chromosome"/>
</dbReference>
<keyword evidence="1" id="KW-0732">Signal</keyword>
<reference evidence="3 4" key="2">
    <citation type="journal article" date="2016" name="Genome Announc.">
        <title>Complete Genome Sequence of Sphingopyxis terrae Strain 203-1 (NBRC 111660), a Polyethylene Glycol Degrader.</title>
        <authorList>
            <person name="Ohtsubo Y."/>
            <person name="Nonoyama S."/>
            <person name="Nagata Y."/>
            <person name="Numata M."/>
            <person name="Tsuchikane K."/>
            <person name="Hosoyama A."/>
            <person name="Yamazoe A."/>
            <person name="Tsuda M."/>
            <person name="Fujita N."/>
            <person name="Kawai F."/>
        </authorList>
    </citation>
    <scope>NUCLEOTIDE SEQUENCE [LARGE SCALE GENOMIC DNA]</scope>
    <source>
        <strain evidence="3 4">203-1</strain>
    </source>
</reference>
<evidence type="ECO:0000256" key="1">
    <source>
        <dbReference type="SAM" id="SignalP"/>
    </source>
</evidence>
<evidence type="ECO:0000313" key="3">
    <source>
        <dbReference type="EMBL" id="AMU96186.1"/>
    </source>
</evidence>
<feature type="chain" id="PRO_5007502592" description="Ice-binding protein C-terminal domain-containing protein" evidence="1">
    <location>
        <begin position="45"/>
        <end position="243"/>
    </location>
</feature>
<gene>
    <name evidence="3" type="ORF">AOA14_16400</name>
</gene>
<dbReference type="NCBIfam" id="TIGR02595">
    <property type="entry name" value="PEP_CTERM"/>
    <property type="match status" value="1"/>
</dbReference>
<dbReference type="KEGG" id="ster:AOA14_16400"/>
<sequence length="243" mass="24685">MTSEGVWVAHFNSQGTFGMKFALKSLGAPAVLCALTLSAAPANAAVLICTGANCVSTDGNVLVNKGTGSTVTGSVGGVGLTFTSSTDSTLVGGANGQARVESADGLLNALTFTIQSGYGFESAIFNLSPVPGRARNEATSVFLTYLLSDGTTASITKSVATNGNNWFGIYGDAGEVFTSAGFIANPSTTGIHDMRQVRLGGVGQLAAAVPEPATWTLMLLGFGLIGGAMRSRRKDANVRVSFG</sequence>
<evidence type="ECO:0000259" key="2">
    <source>
        <dbReference type="Pfam" id="PF07589"/>
    </source>
</evidence>
<protein>
    <recommendedName>
        <fullName evidence="2">Ice-binding protein C-terminal domain-containing protein</fullName>
    </recommendedName>
</protein>
<dbReference type="AlphaFoldDB" id="A0A142W2B3"/>
<dbReference type="EMBL" id="CP013342">
    <property type="protein sequence ID" value="AMU96186.1"/>
    <property type="molecule type" value="Genomic_DNA"/>
</dbReference>
<organism evidence="3 4">
    <name type="scientific">Sphingopyxis terrae subsp. terrae NBRC 15098</name>
    <dbReference type="NCBI Taxonomy" id="1219058"/>
    <lineage>
        <taxon>Bacteria</taxon>
        <taxon>Pseudomonadati</taxon>
        <taxon>Pseudomonadota</taxon>
        <taxon>Alphaproteobacteria</taxon>
        <taxon>Sphingomonadales</taxon>
        <taxon>Sphingomonadaceae</taxon>
        <taxon>Sphingopyxis</taxon>
    </lineage>
</organism>
<dbReference type="InterPro" id="IPR013424">
    <property type="entry name" value="Ice-binding_C"/>
</dbReference>
<name>A0A142W2B3_9SPHN</name>
<feature type="domain" description="Ice-binding protein C-terminal" evidence="2">
    <location>
        <begin position="208"/>
        <end position="233"/>
    </location>
</feature>
<accession>A0A142W2B3</accession>
<dbReference type="Pfam" id="PF07589">
    <property type="entry name" value="PEP-CTERM"/>
    <property type="match status" value="1"/>
</dbReference>